<evidence type="ECO:0000313" key="3">
    <source>
        <dbReference type="Proteomes" id="UP001370758"/>
    </source>
</evidence>
<feature type="chain" id="PRO_5043609056" description="Stig1" evidence="1">
    <location>
        <begin position="19"/>
        <end position="161"/>
    </location>
</feature>
<sequence length="161" mass="17512">MKLLSVVLGASLFIGALALSRSGDTLEIQNSNSPSLKEIEKASLKPKSRKPKTSSSKNRIDVFTKPRSCTNQGWYCENFVQCADCDGICQIEDGEETGICVDKPKKCTDLYTDCKTSEDCGFCGGICDILEGEKFGLCVGKEEMLENQAHGSSRVVIIISK</sequence>
<name>A0AAV9WQJ2_9PEZI</name>
<evidence type="ECO:0000256" key="1">
    <source>
        <dbReference type="SAM" id="SignalP"/>
    </source>
</evidence>
<dbReference type="Proteomes" id="UP001370758">
    <property type="component" value="Unassembled WGS sequence"/>
</dbReference>
<organism evidence="2 3">
    <name type="scientific">Arthrobotrys musiformis</name>
    <dbReference type="NCBI Taxonomy" id="47236"/>
    <lineage>
        <taxon>Eukaryota</taxon>
        <taxon>Fungi</taxon>
        <taxon>Dikarya</taxon>
        <taxon>Ascomycota</taxon>
        <taxon>Pezizomycotina</taxon>
        <taxon>Orbiliomycetes</taxon>
        <taxon>Orbiliales</taxon>
        <taxon>Orbiliaceae</taxon>
        <taxon>Arthrobotrys</taxon>
    </lineage>
</organism>
<accession>A0AAV9WQJ2</accession>
<gene>
    <name evidence="2" type="ORF">TWF481_001053</name>
</gene>
<evidence type="ECO:0000313" key="2">
    <source>
        <dbReference type="EMBL" id="KAK6512162.1"/>
    </source>
</evidence>
<dbReference type="AlphaFoldDB" id="A0AAV9WQJ2"/>
<comment type="caution">
    <text evidence="2">The sequence shown here is derived from an EMBL/GenBank/DDBJ whole genome shotgun (WGS) entry which is preliminary data.</text>
</comment>
<reference evidence="2 3" key="1">
    <citation type="submission" date="2023-08" db="EMBL/GenBank/DDBJ databases">
        <authorList>
            <person name="Palmer J.M."/>
        </authorList>
    </citation>
    <scope>NUCLEOTIDE SEQUENCE [LARGE SCALE GENOMIC DNA]</scope>
    <source>
        <strain evidence="2 3">TWF481</strain>
    </source>
</reference>
<evidence type="ECO:0008006" key="4">
    <source>
        <dbReference type="Google" id="ProtNLM"/>
    </source>
</evidence>
<dbReference type="EMBL" id="JAVHJL010000001">
    <property type="protein sequence ID" value="KAK6512162.1"/>
    <property type="molecule type" value="Genomic_DNA"/>
</dbReference>
<proteinExistence type="predicted"/>
<protein>
    <recommendedName>
        <fullName evidence="4">Stig1</fullName>
    </recommendedName>
</protein>
<keyword evidence="3" id="KW-1185">Reference proteome</keyword>
<feature type="signal peptide" evidence="1">
    <location>
        <begin position="1"/>
        <end position="18"/>
    </location>
</feature>
<keyword evidence="1" id="KW-0732">Signal</keyword>